<sequence>MLIEERYKDEDTGSDGVNSLPKPELSYLAGVYFLFVFFG</sequence>
<evidence type="ECO:0000313" key="2">
    <source>
        <dbReference type="Proteomes" id="UP000020773"/>
    </source>
</evidence>
<dbReference type="EMBL" id="JGDB01000016">
    <property type="protein sequence ID" value="EXY92436.1"/>
    <property type="molecule type" value="Genomic_DNA"/>
</dbReference>
<reference evidence="1 2" key="1">
    <citation type="submission" date="2014-02" db="EMBL/GenBank/DDBJ databases">
        <authorList>
            <person name="Sears C."/>
            <person name="Carroll K."/>
            <person name="Sack B.R."/>
            <person name="Qadri F."/>
            <person name="Myers L.L."/>
            <person name="Chung G.-T."/>
            <person name="Escheverria P."/>
            <person name="Fraser C.M."/>
            <person name="Sadzewicz L."/>
            <person name="Shefchek K.A."/>
            <person name="Tallon L."/>
            <person name="Das S.P."/>
            <person name="Daugherty S."/>
            <person name="Mongodin E.F."/>
        </authorList>
    </citation>
    <scope>NUCLEOTIDE SEQUENCE [LARGE SCALE GENOMIC DNA]</scope>
    <source>
        <strain evidence="2">3998T(B)3</strain>
    </source>
</reference>
<dbReference type="PATRIC" id="fig|1339316.3.peg.669"/>
<proteinExistence type="predicted"/>
<name>A0A015VAP7_BACFG</name>
<comment type="caution">
    <text evidence="1">The sequence shown here is derived from an EMBL/GenBank/DDBJ whole genome shotgun (WGS) entry which is preliminary data.</text>
</comment>
<dbReference type="Proteomes" id="UP000020773">
    <property type="component" value="Unassembled WGS sequence"/>
</dbReference>
<organism evidence="1 2">
    <name type="scientific">Bacteroides fragilis str. 3998T(B)3</name>
    <dbReference type="NCBI Taxonomy" id="1339316"/>
    <lineage>
        <taxon>Bacteria</taxon>
        <taxon>Pseudomonadati</taxon>
        <taxon>Bacteroidota</taxon>
        <taxon>Bacteroidia</taxon>
        <taxon>Bacteroidales</taxon>
        <taxon>Bacteroidaceae</taxon>
        <taxon>Bacteroides</taxon>
    </lineage>
</organism>
<protein>
    <submittedName>
        <fullName evidence="1">Uncharacterized protein</fullName>
    </submittedName>
</protein>
<evidence type="ECO:0000313" key="1">
    <source>
        <dbReference type="EMBL" id="EXY92436.1"/>
    </source>
</evidence>
<accession>A0A015VAP7</accession>
<dbReference type="AlphaFoldDB" id="A0A015VAP7"/>
<gene>
    <name evidence="1" type="ORF">M125_0683</name>
</gene>